<evidence type="ECO:0000256" key="1">
    <source>
        <dbReference type="ARBA" id="ARBA00022747"/>
    </source>
</evidence>
<dbReference type="InterPro" id="IPR052021">
    <property type="entry name" value="Type-I_RS_S_subunit"/>
</dbReference>
<name>A0ABU5FYI0_9STRE</name>
<dbReference type="RefSeq" id="WP_320692713.1">
    <property type="nucleotide sequence ID" value="NZ_JAXHDP010000005.1"/>
</dbReference>
<dbReference type="SUPFAM" id="SSF116734">
    <property type="entry name" value="DNA methylase specificity domain"/>
    <property type="match status" value="2"/>
</dbReference>
<keyword evidence="4" id="KW-1185">Reference proteome</keyword>
<gene>
    <name evidence="3" type="ORF">SPC81_05865</name>
</gene>
<keyword evidence="2" id="KW-0238">DNA-binding</keyword>
<dbReference type="PANTHER" id="PTHR30408:SF12">
    <property type="entry name" value="TYPE I RESTRICTION ENZYME MJAVIII SPECIFICITY SUBUNIT"/>
    <property type="match status" value="1"/>
</dbReference>
<dbReference type="Gene3D" id="3.90.220.20">
    <property type="entry name" value="DNA methylase specificity domains"/>
    <property type="match status" value="3"/>
</dbReference>
<comment type="caution">
    <text evidence="3">The sequence shown here is derived from an EMBL/GenBank/DDBJ whole genome shotgun (WGS) entry which is preliminary data.</text>
</comment>
<dbReference type="EMBL" id="JAXHDP010000005">
    <property type="protein sequence ID" value="MDY4346114.1"/>
    <property type="molecule type" value="Genomic_DNA"/>
</dbReference>
<sequence>MAKLKIIHFQKICRDEDFRIEAEYWNSNKNKLALKASEAISFSQYGTSKTLNEDKLGFPILRLNEFDSFFIGEPQKYTDKIDQETFFNLKLKKNDVLICRTNGNPKYVGRASIVPEDYDYGFASYLFRVRPDSKIINSATLVAYLNSKYGREEIEKYSLVSNQANFSPAKFRKIKLPQFSSILQEKIEDIIFDSYNYLKLSKKKYKDAERNLLDLLEFGGLSKQRERKQISIKSLKEIESFNRLDAEYYQPVYDKIENNIFDNFLGRSIFDSNIEIIDASFSAEAQKKYKYIELSNIGDYGEIKDFTEDIGSKLPSRARRLVRTGDVLISSLEGSIEKCAVITEEFEGAICSTGFFVLRSEDISPYYLLLLLKSEIMQSLLKKRCSGTIMPSIGKGELESLLIPQLQSHSQQKISNTVKSSISFRKRAIELNSLAQKAVEIAIEEGEDEALTFIDKNL</sequence>
<keyword evidence="1" id="KW-0680">Restriction system</keyword>
<protein>
    <recommendedName>
        <fullName evidence="5">Restriction endonuclease subunit S</fullName>
    </recommendedName>
</protein>
<proteinExistence type="predicted"/>
<dbReference type="Proteomes" id="UP001280591">
    <property type="component" value="Unassembled WGS sequence"/>
</dbReference>
<dbReference type="PANTHER" id="PTHR30408">
    <property type="entry name" value="TYPE-1 RESTRICTION ENZYME ECOKI SPECIFICITY PROTEIN"/>
    <property type="match status" value="1"/>
</dbReference>
<evidence type="ECO:0000313" key="3">
    <source>
        <dbReference type="EMBL" id="MDY4346114.1"/>
    </source>
</evidence>
<organism evidence="3 4">
    <name type="scientific">Streptococcus fermentans</name>
    <dbReference type="NCBI Taxonomy" id="3095082"/>
    <lineage>
        <taxon>Bacteria</taxon>
        <taxon>Bacillati</taxon>
        <taxon>Bacillota</taxon>
        <taxon>Bacilli</taxon>
        <taxon>Lactobacillales</taxon>
        <taxon>Streptococcaceae</taxon>
        <taxon>Streptococcus</taxon>
    </lineage>
</organism>
<evidence type="ECO:0000313" key="4">
    <source>
        <dbReference type="Proteomes" id="UP001280591"/>
    </source>
</evidence>
<evidence type="ECO:0008006" key="5">
    <source>
        <dbReference type="Google" id="ProtNLM"/>
    </source>
</evidence>
<evidence type="ECO:0000256" key="2">
    <source>
        <dbReference type="ARBA" id="ARBA00023125"/>
    </source>
</evidence>
<reference evidence="3 4" key="1">
    <citation type="submission" date="2023-11" db="EMBL/GenBank/DDBJ databases">
        <title>Streptococcus wuxiensis sp. nov., Streptococcus jiangnanensis sp. nov., Streptococcus fermentans sp. nov., three novel members of the genus Streptococcus isolated from breast milk.</title>
        <authorList>
            <person name="Zhou Y."/>
            <person name="Yang B."/>
        </authorList>
    </citation>
    <scope>NUCLEOTIDE SEQUENCE [LARGE SCALE GENOMIC DNA]</scope>
    <source>
        <strain evidence="3 4">BJSWXB5TM5</strain>
    </source>
</reference>
<accession>A0ABU5FYI0</accession>
<dbReference type="InterPro" id="IPR044946">
    <property type="entry name" value="Restrct_endonuc_typeI_TRD_sf"/>
</dbReference>